<dbReference type="PANTHER" id="PTHR33121">
    <property type="entry name" value="CYCLIC DI-GMP PHOSPHODIESTERASE PDEF"/>
    <property type="match status" value="1"/>
</dbReference>
<dbReference type="PANTHER" id="PTHR33121:SF79">
    <property type="entry name" value="CYCLIC DI-GMP PHOSPHODIESTERASE PDED-RELATED"/>
    <property type="match status" value="1"/>
</dbReference>
<dbReference type="OrthoDB" id="9813903at2"/>
<organism evidence="1 2">
    <name type="scientific">Fluviibacter phosphoraccumulans</name>
    <dbReference type="NCBI Taxonomy" id="1751046"/>
    <lineage>
        <taxon>Bacteria</taxon>
        <taxon>Pseudomonadati</taxon>
        <taxon>Pseudomonadota</taxon>
        <taxon>Betaproteobacteria</taxon>
        <taxon>Rhodocyclales</taxon>
        <taxon>Fluviibacteraceae</taxon>
        <taxon>Fluviibacter</taxon>
    </lineage>
</organism>
<dbReference type="SUPFAM" id="SSF55073">
    <property type="entry name" value="Nucleotide cyclase"/>
    <property type="match status" value="1"/>
</dbReference>
<dbReference type="RefSeq" id="WP_162050030.1">
    <property type="nucleotide sequence ID" value="NZ_AP019011.1"/>
</dbReference>
<reference evidence="2" key="1">
    <citation type="submission" date="2020-01" db="EMBL/GenBank/DDBJ databases">
        <title>Phosphoaccumulans saitamaens gen. nov., sp. nov., a polyphosphate accumulating bacterium isolated from surface river water.</title>
        <authorList>
            <person name="Watanabe K."/>
            <person name="Suda W."/>
        </authorList>
    </citation>
    <scope>NUCLEOTIDE SEQUENCE [LARGE SCALE GENOMIC DNA]</scope>
    <source>
        <strain evidence="2">ICHIAU1</strain>
    </source>
</reference>
<dbReference type="SMART" id="SM00052">
    <property type="entry name" value="EAL"/>
    <property type="match status" value="1"/>
</dbReference>
<dbReference type="GO" id="GO:0071111">
    <property type="term" value="F:cyclic-guanylate-specific phosphodiesterase activity"/>
    <property type="evidence" value="ECO:0007669"/>
    <property type="project" value="InterPro"/>
</dbReference>
<dbReference type="Proteomes" id="UP000463961">
    <property type="component" value="Chromosome"/>
</dbReference>
<dbReference type="Pfam" id="PF00563">
    <property type="entry name" value="EAL"/>
    <property type="match status" value="1"/>
</dbReference>
<dbReference type="Gene3D" id="3.30.70.270">
    <property type="match status" value="1"/>
</dbReference>
<dbReference type="InterPro" id="IPR029787">
    <property type="entry name" value="Nucleotide_cyclase"/>
</dbReference>
<protein>
    <submittedName>
        <fullName evidence="1">Uncharacterized protein</fullName>
    </submittedName>
</protein>
<dbReference type="SMART" id="SM00267">
    <property type="entry name" value="GGDEF"/>
    <property type="match status" value="1"/>
</dbReference>
<dbReference type="EMBL" id="AP022345">
    <property type="protein sequence ID" value="BBU69259.1"/>
    <property type="molecule type" value="Genomic_DNA"/>
</dbReference>
<dbReference type="InterPro" id="IPR000160">
    <property type="entry name" value="GGDEF_dom"/>
</dbReference>
<accession>A0A679I5H5</accession>
<dbReference type="InterPro" id="IPR043128">
    <property type="entry name" value="Rev_trsase/Diguanyl_cyclase"/>
</dbReference>
<gene>
    <name evidence="1" type="ORF">ICHIAU1_15420</name>
</gene>
<dbReference type="InterPro" id="IPR001633">
    <property type="entry name" value="EAL_dom"/>
</dbReference>
<dbReference type="CDD" id="cd01948">
    <property type="entry name" value="EAL"/>
    <property type="match status" value="1"/>
</dbReference>
<keyword evidence="2" id="KW-1185">Reference proteome</keyword>
<dbReference type="CDD" id="cd01949">
    <property type="entry name" value="GGDEF"/>
    <property type="match status" value="1"/>
</dbReference>
<proteinExistence type="predicted"/>
<dbReference type="InterPro" id="IPR035919">
    <property type="entry name" value="EAL_sf"/>
</dbReference>
<dbReference type="NCBIfam" id="TIGR00254">
    <property type="entry name" value="GGDEF"/>
    <property type="match status" value="1"/>
</dbReference>
<dbReference type="InterPro" id="IPR050706">
    <property type="entry name" value="Cyclic-di-GMP_PDE-like"/>
</dbReference>
<evidence type="ECO:0000313" key="2">
    <source>
        <dbReference type="Proteomes" id="UP000463961"/>
    </source>
</evidence>
<name>A0A679I5H5_9RHOO</name>
<dbReference type="PROSITE" id="PS50887">
    <property type="entry name" value="GGDEF"/>
    <property type="match status" value="1"/>
</dbReference>
<dbReference type="Pfam" id="PF00990">
    <property type="entry name" value="GGDEF"/>
    <property type="match status" value="1"/>
</dbReference>
<dbReference type="PROSITE" id="PS50883">
    <property type="entry name" value="EAL"/>
    <property type="match status" value="1"/>
</dbReference>
<dbReference type="Gene3D" id="3.20.20.450">
    <property type="entry name" value="EAL domain"/>
    <property type="match status" value="1"/>
</dbReference>
<dbReference type="SUPFAM" id="SSF141868">
    <property type="entry name" value="EAL domain-like"/>
    <property type="match status" value="1"/>
</dbReference>
<dbReference type="AlphaFoldDB" id="A0A679I5H5"/>
<sequence length="755" mass="85375">MATSLRFQIQKGFSRLVTKYAILSGSILLLLVAAFVLYTTRSNLVSQSDIVRTQLKSQITATLAQADTLIRSPVLWTGLMDSFGRETYLKPLLKQLNRNEDTKFVLLDYQGRVFVETPGANAEAVEVMRQMLPAVNLETTAVQLLRAEHDNDLLLILLPITSPLSDAPLGYLMTQFSVTSSIRELNVDDRLHISFNLQPEFASPMSWWFLSENYTDQIVVGDYKLRYDTRYAMSLLPNMVMLFGLLVMTSLLGYLFVRRTELWLSAFAAQLTYQLDQLVRYAQDIFAGKQVEIESEADRADEIGTVVNTLEALLLEQGRSQERLRKLAYEDPLTGLPNFVRFYELSLLHLAESAQASRPLTLLFVDVNQLKHINDIYGHEAGNKVIQASALLLERSLPQPCLVSRRSGDEFIAWAEIDDHQLYRLSESLAAFDVDYQNVSIPVTLTMGAARYPQDAQVFDDLIFCAEYALKQAKNRARNTYAIFDERLGLRLIRNKQIEERIATALRQCEIKPFYQPKVDMVTGQVAGFEALARWYDPKLGWIQPDEFLPIVEHLRMFSDLTNCMLTGIFADVDKIVARFPGAKIAFNASPQDFQREHLIDSILDYAKSQPHGLANFELELTEQDIAGLDEDIIEKLNILIQAGIHVAIDDFGTKYSSLSRLTTLPLHRLKIDLSFVSNITEAKGEEIVRLIVSLAKTLNLEITAEGVETLRQRDLLVACGCRNAQGWLYQKALPLSELMNLPTVLLPAEKSNDV</sequence>
<evidence type="ECO:0000313" key="1">
    <source>
        <dbReference type="EMBL" id="BBU69259.1"/>
    </source>
</evidence>